<feature type="domain" description="Glycosyltransferase 2-like" evidence="2">
    <location>
        <begin position="10"/>
        <end position="135"/>
    </location>
</feature>
<feature type="transmembrane region" description="Helical" evidence="1">
    <location>
        <begin position="235"/>
        <end position="255"/>
    </location>
</feature>
<evidence type="ECO:0000313" key="4">
    <source>
        <dbReference type="Proteomes" id="UP000600588"/>
    </source>
</evidence>
<dbReference type="InterPro" id="IPR001173">
    <property type="entry name" value="Glyco_trans_2-like"/>
</dbReference>
<gene>
    <name evidence="3" type="ORF">ICJ83_03610</name>
</gene>
<dbReference type="PANTHER" id="PTHR43685:SF2">
    <property type="entry name" value="GLYCOSYLTRANSFERASE 2-LIKE DOMAIN-CONTAINING PROTEIN"/>
    <property type="match status" value="1"/>
</dbReference>
<comment type="caution">
    <text evidence="3">The sequence shown here is derived from an EMBL/GenBank/DDBJ whole genome shotgun (WGS) entry which is preliminary data.</text>
</comment>
<dbReference type="EMBL" id="JACVXB010000001">
    <property type="protein sequence ID" value="MBD0831212.1"/>
    <property type="molecule type" value="Genomic_DNA"/>
</dbReference>
<dbReference type="AlphaFoldDB" id="A0A8J6U8B1"/>
<dbReference type="PANTHER" id="PTHR43685">
    <property type="entry name" value="GLYCOSYLTRANSFERASE"/>
    <property type="match status" value="1"/>
</dbReference>
<sequence>MKKSENPEISVIIPLYNKEQFILETISSVLKQTFTNFELIIVDDGSSDKSLELVKKIKDDRITILEKLNGGVSDARNFGIKRSNGKWIFLLDADDMLYKVALETLMNLKKKFPGKLVYTGNFCTLKSNGLLLQCKERFEGVVNNNPKKIWLNKVFPRTGNTLLSKSIFNKIGYFNSKISYFEDMEFNLRFIEGFKIVYTPIPIFVYNTTSSDLSVNWRPLFKEFSYYATFKGFSFYSKLILGRIVYFSLLTRLILKDKTSVYYLLKRYFFNLFYVLCSMLLGKILKVYR</sequence>
<keyword evidence="4" id="KW-1185">Reference proteome</keyword>
<evidence type="ECO:0000313" key="3">
    <source>
        <dbReference type="EMBL" id="MBD0831212.1"/>
    </source>
</evidence>
<dbReference type="SUPFAM" id="SSF53448">
    <property type="entry name" value="Nucleotide-diphospho-sugar transferases"/>
    <property type="match status" value="1"/>
</dbReference>
<dbReference type="Pfam" id="PF00535">
    <property type="entry name" value="Glycos_transf_2"/>
    <property type="match status" value="1"/>
</dbReference>
<feature type="transmembrane region" description="Helical" evidence="1">
    <location>
        <begin position="267"/>
        <end position="285"/>
    </location>
</feature>
<name>A0A8J6U8B1_9FLAO</name>
<proteinExistence type="predicted"/>
<reference evidence="3 4" key="1">
    <citation type="submission" date="2020-09" db="EMBL/GenBank/DDBJ databases">
        <title>TT11 complete genome.</title>
        <authorList>
            <person name="Wu Z."/>
        </authorList>
    </citation>
    <scope>NUCLEOTIDE SEQUENCE [LARGE SCALE GENOMIC DNA]</scope>
    <source>
        <strain evidence="3 4">TT11</strain>
    </source>
</reference>
<dbReference type="Proteomes" id="UP000600588">
    <property type="component" value="Unassembled WGS sequence"/>
</dbReference>
<dbReference type="InterPro" id="IPR029044">
    <property type="entry name" value="Nucleotide-diphossugar_trans"/>
</dbReference>
<organism evidence="3 4">
    <name type="scientific">Aestuariibaculum sediminum</name>
    <dbReference type="NCBI Taxonomy" id="2770637"/>
    <lineage>
        <taxon>Bacteria</taxon>
        <taxon>Pseudomonadati</taxon>
        <taxon>Bacteroidota</taxon>
        <taxon>Flavobacteriia</taxon>
        <taxon>Flavobacteriales</taxon>
        <taxon>Flavobacteriaceae</taxon>
    </lineage>
</organism>
<dbReference type="RefSeq" id="WP_188228978.1">
    <property type="nucleotide sequence ID" value="NZ_JACVXB010000001.1"/>
</dbReference>
<keyword evidence="1" id="KW-1133">Transmembrane helix</keyword>
<keyword evidence="1" id="KW-0812">Transmembrane</keyword>
<accession>A0A8J6U8B1</accession>
<protein>
    <submittedName>
        <fullName evidence="3">Glycosyltransferase</fullName>
    </submittedName>
</protein>
<dbReference type="Gene3D" id="3.90.550.10">
    <property type="entry name" value="Spore Coat Polysaccharide Biosynthesis Protein SpsA, Chain A"/>
    <property type="match status" value="1"/>
</dbReference>
<evidence type="ECO:0000259" key="2">
    <source>
        <dbReference type="Pfam" id="PF00535"/>
    </source>
</evidence>
<dbReference type="InterPro" id="IPR050834">
    <property type="entry name" value="Glycosyltransf_2"/>
</dbReference>
<evidence type="ECO:0000256" key="1">
    <source>
        <dbReference type="SAM" id="Phobius"/>
    </source>
</evidence>
<keyword evidence="1" id="KW-0472">Membrane</keyword>